<protein>
    <submittedName>
        <fullName evidence="1">Uncharacterized protein</fullName>
    </submittedName>
</protein>
<accession>A9G272</accession>
<dbReference type="STRING" id="448385.sce2426"/>
<evidence type="ECO:0000313" key="1">
    <source>
        <dbReference type="EMBL" id="CAN92585.1"/>
    </source>
</evidence>
<name>A9G272_SORC5</name>
<dbReference type="HOGENOM" id="CLU_1433623_0_0_7"/>
<evidence type="ECO:0000313" key="2">
    <source>
        <dbReference type="Proteomes" id="UP000002139"/>
    </source>
</evidence>
<dbReference type="KEGG" id="scl:sce2426"/>
<dbReference type="EMBL" id="AM746676">
    <property type="protein sequence ID" value="CAN92585.1"/>
    <property type="molecule type" value="Genomic_DNA"/>
</dbReference>
<dbReference type="AlphaFoldDB" id="A9G272"/>
<dbReference type="Proteomes" id="UP000002139">
    <property type="component" value="Chromosome"/>
</dbReference>
<proteinExistence type="predicted"/>
<dbReference type="BioCyc" id="SCEL448385:SCE_RS12435-MONOMER"/>
<gene>
    <name evidence="1" type="ordered locus">sce2426</name>
</gene>
<reference evidence="1 2" key="1">
    <citation type="journal article" date="2007" name="Nat. Biotechnol.">
        <title>Complete genome sequence of the myxobacterium Sorangium cellulosum.</title>
        <authorList>
            <person name="Schneiker S."/>
            <person name="Perlova O."/>
            <person name="Kaiser O."/>
            <person name="Gerth K."/>
            <person name="Alici A."/>
            <person name="Altmeyer M.O."/>
            <person name="Bartels D."/>
            <person name="Bekel T."/>
            <person name="Beyer S."/>
            <person name="Bode E."/>
            <person name="Bode H.B."/>
            <person name="Bolten C.J."/>
            <person name="Choudhuri J.V."/>
            <person name="Doss S."/>
            <person name="Elnakady Y.A."/>
            <person name="Frank B."/>
            <person name="Gaigalat L."/>
            <person name="Goesmann A."/>
            <person name="Groeger C."/>
            <person name="Gross F."/>
            <person name="Jelsbak L."/>
            <person name="Jelsbak L."/>
            <person name="Kalinowski J."/>
            <person name="Kegler C."/>
            <person name="Knauber T."/>
            <person name="Konietzny S."/>
            <person name="Kopp M."/>
            <person name="Krause L."/>
            <person name="Krug D."/>
            <person name="Linke B."/>
            <person name="Mahmud T."/>
            <person name="Martinez-Arias R."/>
            <person name="McHardy A.C."/>
            <person name="Merai M."/>
            <person name="Meyer F."/>
            <person name="Mormann S."/>
            <person name="Munoz-Dorado J."/>
            <person name="Perez J."/>
            <person name="Pradella S."/>
            <person name="Rachid S."/>
            <person name="Raddatz G."/>
            <person name="Rosenau F."/>
            <person name="Rueckert C."/>
            <person name="Sasse F."/>
            <person name="Scharfe M."/>
            <person name="Schuster S.C."/>
            <person name="Suen G."/>
            <person name="Treuner-Lange A."/>
            <person name="Velicer G.J."/>
            <person name="Vorholter F.-J."/>
            <person name="Weissman K.J."/>
            <person name="Welch R.D."/>
            <person name="Wenzel S.C."/>
            <person name="Whitworth D.E."/>
            <person name="Wilhelm S."/>
            <person name="Wittmann C."/>
            <person name="Bloecker H."/>
            <person name="Puehler A."/>
            <person name="Mueller R."/>
        </authorList>
    </citation>
    <scope>NUCLEOTIDE SEQUENCE [LARGE SCALE GENOMIC DNA]</scope>
    <source>
        <strain evidence="2">So ce56</strain>
    </source>
</reference>
<organism evidence="1 2">
    <name type="scientific">Sorangium cellulosum (strain So ce56)</name>
    <name type="common">Polyangium cellulosum (strain So ce56)</name>
    <dbReference type="NCBI Taxonomy" id="448385"/>
    <lineage>
        <taxon>Bacteria</taxon>
        <taxon>Pseudomonadati</taxon>
        <taxon>Myxococcota</taxon>
        <taxon>Polyangia</taxon>
        <taxon>Polyangiales</taxon>
        <taxon>Polyangiaceae</taxon>
        <taxon>Sorangium</taxon>
    </lineage>
</organism>
<sequence length="197" mass="20765">MVGPMTRKFSLPLLHRAHADRATAPASATPTVDAVRERLGGRASTEPGVGELVLLTTATGKALPGVVLYRGGVTVDVWIDTTTTASSTPDEARGLGHASAVTRRGVVHRARPADLAPLRVAAPESLIAIAADARVFAALSEGQRIRFQDGGDLAEGTLVEKCRFGGLVRRDDGTLLGVGFRRLWPARSEGAKRGQRN</sequence>
<keyword evidence="2" id="KW-1185">Reference proteome</keyword>